<gene>
    <name evidence="3" type="ORF">U0070_013855</name>
</gene>
<dbReference type="GO" id="GO:0006355">
    <property type="term" value="P:regulation of DNA-templated transcription"/>
    <property type="evidence" value="ECO:0007669"/>
    <property type="project" value="InterPro"/>
</dbReference>
<dbReference type="InterPro" id="IPR005033">
    <property type="entry name" value="YEATS"/>
</dbReference>
<feature type="domain" description="YEATS" evidence="2">
    <location>
        <begin position="465"/>
        <end position="561"/>
    </location>
</feature>
<name>A0AAW0H6G8_MYOGA</name>
<sequence>MQNNTVFCLEQVVGVPVGSTLPSTVKQAVAISSGQILVAKASSSVTKAVGPKQVVTQGVAKAIVSGGGGTIVAQPVQTLTKTQVTAAGPPKSASQGSVMATLQLPATNLANLANLPPGTKLYLTTNSKTPSGKGKLLLIPQGAILRAANNANLQSGSTAAGGSGSSGGGAGGGGGGGGGGSGAGGTPSTTGPGGVSQHLTYTSYILKQTPQGTFLVGQPSPQTPGKQLTTASVVQGTLGVSSSSAQGQQTLKVISGQKTTLFTQAATAGQASLVKLPDNTLKSVPAASQLAKPGTTMLRVSGGVITAAPSPAVTFSANGAAHQPEASAPVSSSVGSIIKTPGQPQVCVGQATIGTCKGTAPSASAASLVSTPSSIPGKATVSGLLKIHSGQSNPQQAVLTIPSQLKPLSINTSGGVQTVLMPVNKVKTEPEAPGPNCLSQEGQTAVKTEESSELGTYVIKVDHLETIQQLLTAVVKKIPLITAKGEDASCFSAKSVEQYYGWNIGKRRAAEWQRAMTVRKVLQEILEKNPRFHHLTPLKTKHIAHWCRCHGYTPPDPESLRHDGDSIEDVLTQIDSEPECLSSFSTAEDLCRKLEDLQQFQKREPENEEEVDVLSLSEPLKTTIKKEQEEKQEEMRFYLPPTPGSGFVGDITQKIGITLQPVALHRNMYASVVEDMILKATEQLVSDILRQALAVGYQAASPNRYCCAAESTGFAIQSLEEVLS</sequence>
<feature type="region of interest" description="Disordered" evidence="1">
    <location>
        <begin position="156"/>
        <end position="197"/>
    </location>
</feature>
<keyword evidence="4" id="KW-1185">Reference proteome</keyword>
<reference evidence="3 4" key="1">
    <citation type="journal article" date="2023" name="bioRxiv">
        <title>Conserved and derived expression patterns and positive selection on dental genes reveal complex evolutionary context of ever-growing rodent molars.</title>
        <authorList>
            <person name="Calamari Z.T."/>
            <person name="Song A."/>
            <person name="Cohen E."/>
            <person name="Akter M."/>
            <person name="Roy R.D."/>
            <person name="Hallikas O."/>
            <person name="Christensen M.M."/>
            <person name="Li P."/>
            <person name="Marangoni P."/>
            <person name="Jernvall J."/>
            <person name="Klein O.D."/>
        </authorList>
    </citation>
    <scope>NUCLEOTIDE SEQUENCE [LARGE SCALE GENOMIC DNA]</scope>
    <source>
        <strain evidence="3">V071</strain>
    </source>
</reference>
<comment type="caution">
    <text evidence="3">The sequence shown here is derived from an EMBL/GenBank/DDBJ whole genome shotgun (WGS) entry which is preliminary data.</text>
</comment>
<evidence type="ECO:0000313" key="3">
    <source>
        <dbReference type="EMBL" id="KAK7797250.1"/>
    </source>
</evidence>
<dbReference type="EMBL" id="JBBHLL010000873">
    <property type="protein sequence ID" value="KAK7797250.1"/>
    <property type="molecule type" value="Genomic_DNA"/>
</dbReference>
<dbReference type="AlphaFoldDB" id="A0AAW0H6G8"/>
<evidence type="ECO:0000259" key="2">
    <source>
        <dbReference type="Pfam" id="PF22951"/>
    </source>
</evidence>
<dbReference type="PANTHER" id="PTHR23195">
    <property type="entry name" value="YEATS DOMAIN"/>
    <property type="match status" value="1"/>
</dbReference>
<proteinExistence type="predicted"/>
<evidence type="ECO:0000256" key="1">
    <source>
        <dbReference type="SAM" id="MobiDB-lite"/>
    </source>
</evidence>
<accession>A0AAW0H6G8</accession>
<evidence type="ECO:0000313" key="4">
    <source>
        <dbReference type="Proteomes" id="UP001488838"/>
    </source>
</evidence>
<feature type="compositionally biased region" description="Gly residues" evidence="1">
    <location>
        <begin position="159"/>
        <end position="185"/>
    </location>
</feature>
<dbReference type="InterPro" id="IPR055127">
    <property type="entry name" value="YEATS2_3HBD"/>
</dbReference>
<dbReference type="Pfam" id="PF22951">
    <property type="entry name" value="3HBD"/>
    <property type="match status" value="1"/>
</dbReference>
<protein>
    <recommendedName>
        <fullName evidence="2">YEATS domain-containing protein</fullName>
    </recommendedName>
</protein>
<organism evidence="3 4">
    <name type="scientific">Myodes glareolus</name>
    <name type="common">Bank vole</name>
    <name type="synonym">Clethrionomys glareolus</name>
    <dbReference type="NCBI Taxonomy" id="447135"/>
    <lineage>
        <taxon>Eukaryota</taxon>
        <taxon>Metazoa</taxon>
        <taxon>Chordata</taxon>
        <taxon>Craniata</taxon>
        <taxon>Vertebrata</taxon>
        <taxon>Euteleostomi</taxon>
        <taxon>Mammalia</taxon>
        <taxon>Eutheria</taxon>
        <taxon>Euarchontoglires</taxon>
        <taxon>Glires</taxon>
        <taxon>Rodentia</taxon>
        <taxon>Myomorpha</taxon>
        <taxon>Muroidea</taxon>
        <taxon>Cricetidae</taxon>
        <taxon>Arvicolinae</taxon>
        <taxon>Myodes</taxon>
    </lineage>
</organism>
<dbReference type="Proteomes" id="UP001488838">
    <property type="component" value="Unassembled WGS sequence"/>
</dbReference>